<evidence type="ECO:0000313" key="2">
    <source>
        <dbReference type="EMBL" id="SFN37437.1"/>
    </source>
</evidence>
<dbReference type="Pfam" id="PF13460">
    <property type="entry name" value="NAD_binding_10"/>
    <property type="match status" value="1"/>
</dbReference>
<name>A0A1I4YHF2_CHROL</name>
<sequence>MDLFIIHYGFILWLSKEIIMKTNTIAVLGGTGKTGNYLVQELLKKGYPMKLLLRTPENFTLQNPLIEIVKGDARDFNAIDNLIKGCSAVISKIGQPVGEKSIFTDATNNIIQSMNAHGIKRYIAITGLNVDTPFDHKNEKVKAATDWMYQNYPKTTKDKQDEYEILVNSDLDWTLVRLPLIIPTSEHFRTETNLTDCKGEQISAADLSEFLVSQIEDETYSKQSPFLYNVKE</sequence>
<gene>
    <name evidence="2" type="ORF">SAMN05421594_2422</name>
</gene>
<dbReference type="EMBL" id="FOVD01000003">
    <property type="protein sequence ID" value="SFN37437.1"/>
    <property type="molecule type" value="Genomic_DNA"/>
</dbReference>
<protein>
    <submittedName>
        <fullName evidence="2">Putative NADH-flavin reductase</fullName>
    </submittedName>
</protein>
<dbReference type="InterPro" id="IPR036291">
    <property type="entry name" value="NAD(P)-bd_dom_sf"/>
</dbReference>
<dbReference type="GO" id="GO:0016646">
    <property type="term" value="F:oxidoreductase activity, acting on the CH-NH group of donors, NAD or NADP as acceptor"/>
    <property type="evidence" value="ECO:0007669"/>
    <property type="project" value="TreeGrafter"/>
</dbReference>
<dbReference type="PANTHER" id="PTHR43355">
    <property type="entry name" value="FLAVIN REDUCTASE (NADPH)"/>
    <property type="match status" value="1"/>
</dbReference>
<proteinExistence type="predicted"/>
<evidence type="ECO:0000313" key="3">
    <source>
        <dbReference type="Proteomes" id="UP000198769"/>
    </source>
</evidence>
<dbReference type="SUPFAM" id="SSF51735">
    <property type="entry name" value="NAD(P)-binding Rossmann-fold domains"/>
    <property type="match status" value="1"/>
</dbReference>
<organism evidence="2 3">
    <name type="scientific">Chryseobacterium oleae</name>
    <dbReference type="NCBI Taxonomy" id="491207"/>
    <lineage>
        <taxon>Bacteria</taxon>
        <taxon>Pseudomonadati</taxon>
        <taxon>Bacteroidota</taxon>
        <taxon>Flavobacteriia</taxon>
        <taxon>Flavobacteriales</taxon>
        <taxon>Weeksellaceae</taxon>
        <taxon>Chryseobacterium group</taxon>
        <taxon>Chryseobacterium</taxon>
    </lineage>
</organism>
<dbReference type="Proteomes" id="UP000198769">
    <property type="component" value="Unassembled WGS sequence"/>
</dbReference>
<accession>A0A1I4YHF2</accession>
<reference evidence="3" key="1">
    <citation type="submission" date="2016-10" db="EMBL/GenBank/DDBJ databases">
        <authorList>
            <person name="Varghese N."/>
            <person name="Submissions S."/>
        </authorList>
    </citation>
    <scope>NUCLEOTIDE SEQUENCE [LARGE SCALE GENOMIC DNA]</scope>
    <source>
        <strain evidence="3">DSM 25575</strain>
    </source>
</reference>
<dbReference type="InterPro" id="IPR051606">
    <property type="entry name" value="Polyketide_Oxido-like"/>
</dbReference>
<keyword evidence="3" id="KW-1185">Reference proteome</keyword>
<evidence type="ECO:0000259" key="1">
    <source>
        <dbReference type="Pfam" id="PF13460"/>
    </source>
</evidence>
<dbReference type="Gene3D" id="3.40.50.720">
    <property type="entry name" value="NAD(P)-binding Rossmann-like Domain"/>
    <property type="match status" value="1"/>
</dbReference>
<feature type="domain" description="NAD(P)-binding" evidence="1">
    <location>
        <begin position="29"/>
        <end position="217"/>
    </location>
</feature>
<dbReference type="PANTHER" id="PTHR43355:SF2">
    <property type="entry name" value="FLAVIN REDUCTASE (NADPH)"/>
    <property type="match status" value="1"/>
</dbReference>
<dbReference type="AlphaFoldDB" id="A0A1I4YHF2"/>
<dbReference type="InterPro" id="IPR016040">
    <property type="entry name" value="NAD(P)-bd_dom"/>
</dbReference>